<dbReference type="InterPro" id="IPR050397">
    <property type="entry name" value="Env_Response_Regulators"/>
</dbReference>
<gene>
    <name evidence="6" type="ORF">F4Y08_15715</name>
</gene>
<dbReference type="Pfam" id="PF00027">
    <property type="entry name" value="cNMP_binding"/>
    <property type="match status" value="1"/>
</dbReference>
<evidence type="ECO:0000256" key="1">
    <source>
        <dbReference type="ARBA" id="ARBA00023015"/>
    </source>
</evidence>
<feature type="domain" description="Cyclic nucleotide-binding" evidence="4">
    <location>
        <begin position="16"/>
        <end position="137"/>
    </location>
</feature>
<evidence type="ECO:0000256" key="3">
    <source>
        <dbReference type="ARBA" id="ARBA00023163"/>
    </source>
</evidence>
<dbReference type="PROSITE" id="PS50042">
    <property type="entry name" value="CNMP_BINDING_3"/>
    <property type="match status" value="1"/>
</dbReference>
<dbReference type="InterPro" id="IPR014710">
    <property type="entry name" value="RmlC-like_jellyroll"/>
</dbReference>
<keyword evidence="2" id="KW-0238">DNA-binding</keyword>
<evidence type="ECO:0000259" key="4">
    <source>
        <dbReference type="PROSITE" id="PS50042"/>
    </source>
</evidence>
<name>A0A6B1DZG4_9CHLR</name>
<dbReference type="PROSITE" id="PS51063">
    <property type="entry name" value="HTH_CRP_2"/>
    <property type="match status" value="1"/>
</dbReference>
<feature type="domain" description="HTH crp-type" evidence="5">
    <location>
        <begin position="151"/>
        <end position="218"/>
    </location>
</feature>
<sequence length="229" mass="25553">MHHYQELSQQLARHFLFGDIPDKDLARDVCPAVRVLRRNAGDCFYRSGDDCEAVYLVLDGEVVLTRQSPRQHVIVGRIGANGFFGEQTILKGHRMHSSRAEAHTDTVCVEITRRNFKYLQQRFPSIMVRMLESESSKGRNVLDHLRSIRLDPVMLRVVRALLGLAKSAGTTVLTDLGHQDIADSIGTNRETVTNVLHDLSDKGLITRGRMQVTLDDVAGLQRLLGGGVA</sequence>
<dbReference type="Gene3D" id="1.10.10.10">
    <property type="entry name" value="Winged helix-like DNA-binding domain superfamily/Winged helix DNA-binding domain"/>
    <property type="match status" value="1"/>
</dbReference>
<dbReference type="GO" id="GO:0003700">
    <property type="term" value="F:DNA-binding transcription factor activity"/>
    <property type="evidence" value="ECO:0007669"/>
    <property type="project" value="TreeGrafter"/>
</dbReference>
<dbReference type="Gene3D" id="2.60.120.10">
    <property type="entry name" value="Jelly Rolls"/>
    <property type="match status" value="1"/>
</dbReference>
<dbReference type="SMART" id="SM00100">
    <property type="entry name" value="cNMP"/>
    <property type="match status" value="1"/>
</dbReference>
<evidence type="ECO:0000259" key="5">
    <source>
        <dbReference type="PROSITE" id="PS51063"/>
    </source>
</evidence>
<dbReference type="PANTHER" id="PTHR24567">
    <property type="entry name" value="CRP FAMILY TRANSCRIPTIONAL REGULATORY PROTEIN"/>
    <property type="match status" value="1"/>
</dbReference>
<dbReference type="Pfam" id="PF13545">
    <property type="entry name" value="HTH_Crp_2"/>
    <property type="match status" value="1"/>
</dbReference>
<dbReference type="EMBL" id="VXPY01000113">
    <property type="protein sequence ID" value="MYD91754.1"/>
    <property type="molecule type" value="Genomic_DNA"/>
</dbReference>
<dbReference type="GO" id="GO:0005829">
    <property type="term" value="C:cytosol"/>
    <property type="evidence" value="ECO:0007669"/>
    <property type="project" value="TreeGrafter"/>
</dbReference>
<keyword evidence="1" id="KW-0805">Transcription regulation</keyword>
<reference evidence="6" key="1">
    <citation type="submission" date="2019-09" db="EMBL/GenBank/DDBJ databases">
        <title>Characterisation of the sponge microbiome using genome-centric metagenomics.</title>
        <authorList>
            <person name="Engelberts J.P."/>
            <person name="Robbins S.J."/>
            <person name="De Goeij J.M."/>
            <person name="Aranda M."/>
            <person name="Bell S.C."/>
            <person name="Webster N.S."/>
        </authorList>
    </citation>
    <scope>NUCLEOTIDE SEQUENCE</scope>
    <source>
        <strain evidence="6">SB0662_bin_9</strain>
    </source>
</reference>
<accession>A0A6B1DZG4</accession>
<keyword evidence="3" id="KW-0804">Transcription</keyword>
<dbReference type="SUPFAM" id="SSF46785">
    <property type="entry name" value="Winged helix' DNA-binding domain"/>
    <property type="match status" value="1"/>
</dbReference>
<dbReference type="GO" id="GO:0003677">
    <property type="term" value="F:DNA binding"/>
    <property type="evidence" value="ECO:0007669"/>
    <property type="project" value="UniProtKB-KW"/>
</dbReference>
<dbReference type="CDD" id="cd00038">
    <property type="entry name" value="CAP_ED"/>
    <property type="match status" value="1"/>
</dbReference>
<dbReference type="SUPFAM" id="SSF51206">
    <property type="entry name" value="cAMP-binding domain-like"/>
    <property type="match status" value="1"/>
</dbReference>
<dbReference type="SMART" id="SM00419">
    <property type="entry name" value="HTH_CRP"/>
    <property type="match status" value="1"/>
</dbReference>
<dbReference type="InterPro" id="IPR018490">
    <property type="entry name" value="cNMP-bd_dom_sf"/>
</dbReference>
<proteinExistence type="predicted"/>
<organism evidence="6">
    <name type="scientific">Caldilineaceae bacterium SB0662_bin_9</name>
    <dbReference type="NCBI Taxonomy" id="2605258"/>
    <lineage>
        <taxon>Bacteria</taxon>
        <taxon>Bacillati</taxon>
        <taxon>Chloroflexota</taxon>
        <taxon>Caldilineae</taxon>
        <taxon>Caldilineales</taxon>
        <taxon>Caldilineaceae</taxon>
    </lineage>
</organism>
<dbReference type="PANTHER" id="PTHR24567:SF26">
    <property type="entry name" value="REGULATORY PROTEIN YEIL"/>
    <property type="match status" value="1"/>
</dbReference>
<evidence type="ECO:0000256" key="2">
    <source>
        <dbReference type="ARBA" id="ARBA00023125"/>
    </source>
</evidence>
<comment type="caution">
    <text evidence="6">The sequence shown here is derived from an EMBL/GenBank/DDBJ whole genome shotgun (WGS) entry which is preliminary data.</text>
</comment>
<protein>
    <submittedName>
        <fullName evidence="6">Crp/Fnr family transcriptional regulator</fullName>
    </submittedName>
</protein>
<dbReference type="InterPro" id="IPR000595">
    <property type="entry name" value="cNMP-bd_dom"/>
</dbReference>
<evidence type="ECO:0000313" key="6">
    <source>
        <dbReference type="EMBL" id="MYD91754.1"/>
    </source>
</evidence>
<dbReference type="InterPro" id="IPR036390">
    <property type="entry name" value="WH_DNA-bd_sf"/>
</dbReference>
<dbReference type="InterPro" id="IPR036388">
    <property type="entry name" value="WH-like_DNA-bd_sf"/>
</dbReference>
<dbReference type="InterPro" id="IPR012318">
    <property type="entry name" value="HTH_CRP"/>
</dbReference>
<dbReference type="AlphaFoldDB" id="A0A6B1DZG4"/>